<proteinExistence type="predicted"/>
<dbReference type="InterPro" id="IPR013422">
    <property type="entry name" value="CRISPR-assoc_prot_Cas5_N"/>
</dbReference>
<dbReference type="Gene3D" id="3.30.70.2660">
    <property type="match status" value="1"/>
</dbReference>
<name>A0ABX6IMU0_9ACTN</name>
<dbReference type="Proteomes" id="UP001059836">
    <property type="component" value="Chromosome"/>
</dbReference>
<organism evidence="2 3">
    <name type="scientific">Gordonia pseudamarae</name>
    <dbReference type="NCBI Taxonomy" id="2831662"/>
    <lineage>
        <taxon>Bacteria</taxon>
        <taxon>Bacillati</taxon>
        <taxon>Actinomycetota</taxon>
        <taxon>Actinomycetes</taxon>
        <taxon>Mycobacteriales</taxon>
        <taxon>Gordoniaceae</taxon>
        <taxon>Gordonia</taxon>
    </lineage>
</organism>
<keyword evidence="1" id="KW-0051">Antiviral defense</keyword>
<evidence type="ECO:0000313" key="3">
    <source>
        <dbReference type="Proteomes" id="UP001059836"/>
    </source>
</evidence>
<sequence length="235" mass="25942">MTTLLFNLSAPLQAWGDSSRFVERRTRPEPTKSGVVGLLAAALGRRRTDPIEDLAGLEFGVRTDQAGVLQRELQTETDWRTGKPKPLTHRYYLADARFVAAVSGPEGLIGGLHDALRNPTFPLYLGRRSCPPAGPIYGVLDERSLKEVLHSAAWSASLTHQQAQARQVGLPIVRDVRGDDSVPVAETIRDYPVSFDPEGRIYGWRDVVHEQVLIDNPESKRPVTDKDWLAVLGGS</sequence>
<dbReference type="NCBIfam" id="TIGR01868">
    <property type="entry name" value="casD_Cas5e"/>
    <property type="match status" value="1"/>
</dbReference>
<dbReference type="EMBL" id="CP045809">
    <property type="protein sequence ID" value="QHN37021.1"/>
    <property type="molecule type" value="Genomic_DNA"/>
</dbReference>
<dbReference type="InterPro" id="IPR010147">
    <property type="entry name" value="CRISPR-assoc_prot_CasD"/>
</dbReference>
<dbReference type="InterPro" id="IPR021124">
    <property type="entry name" value="CRISPR-assoc_prot_Cas5"/>
</dbReference>
<gene>
    <name evidence="2" type="primary">cas5e</name>
    <name evidence="2" type="ORF">GII31_21095</name>
</gene>
<evidence type="ECO:0000313" key="2">
    <source>
        <dbReference type="EMBL" id="QHN37021.1"/>
    </source>
</evidence>
<protein>
    <submittedName>
        <fullName evidence="2">Type I-E CRISPR-associated protein Cas5/CasD</fullName>
    </submittedName>
</protein>
<accession>A0ABX6IMU0</accession>
<dbReference type="CDD" id="cd09756">
    <property type="entry name" value="Cas5_I-E"/>
    <property type="match status" value="1"/>
</dbReference>
<evidence type="ECO:0000256" key="1">
    <source>
        <dbReference type="ARBA" id="ARBA00023118"/>
    </source>
</evidence>
<reference evidence="2" key="1">
    <citation type="journal article" date="2021" name="Nat. Microbiol.">
        <title>Cocultivation of an ultrasmall environmental parasitic bacterium with lytic ability against bacteria associated with wastewater foams.</title>
        <authorList>
            <person name="Batinovic S."/>
            <person name="Rose J.J.A."/>
            <person name="Ratcliffe J."/>
            <person name="Seviour R.J."/>
            <person name="Petrovski S."/>
        </authorList>
    </citation>
    <scope>NUCLEOTIDE SEQUENCE</scope>
    <source>
        <strain evidence="2">CON9</strain>
    </source>
</reference>
<dbReference type="RefSeq" id="WP_213245288.1">
    <property type="nucleotide sequence ID" value="NZ_CP045806.1"/>
</dbReference>
<keyword evidence="3" id="KW-1185">Reference proteome</keyword>
<dbReference type="Pfam" id="PF09704">
    <property type="entry name" value="Cas_Cas5d"/>
    <property type="match status" value="1"/>
</dbReference>
<dbReference type="NCBIfam" id="TIGR02593">
    <property type="entry name" value="CRISPR_cas5"/>
    <property type="match status" value="1"/>
</dbReference>